<evidence type="ECO:0000256" key="5">
    <source>
        <dbReference type="ARBA" id="ARBA00023163"/>
    </source>
</evidence>
<dbReference type="FunFam" id="1.10.10.10:FF:000122">
    <property type="entry name" value="Forkhead box protein N1"/>
    <property type="match status" value="1"/>
</dbReference>
<dbReference type="InterPro" id="IPR049624">
    <property type="entry name" value="FOXN1_4"/>
</dbReference>
<evidence type="ECO:0000259" key="9">
    <source>
        <dbReference type="PROSITE" id="PS50039"/>
    </source>
</evidence>
<dbReference type="InterPro" id="IPR036388">
    <property type="entry name" value="WH-like_DNA-bd_sf"/>
</dbReference>
<comment type="subcellular location">
    <subcellularLocation>
        <location evidence="1 7">Nucleus</location>
    </subcellularLocation>
</comment>
<feature type="domain" description="Fork-head" evidence="9">
    <location>
        <begin position="35"/>
        <end position="131"/>
    </location>
</feature>
<dbReference type="PROSITE" id="PS00658">
    <property type="entry name" value="FORK_HEAD_2"/>
    <property type="match status" value="1"/>
</dbReference>
<dbReference type="Ensembl" id="ENSSPUT00000009359.1">
    <property type="protein sequence ID" value="ENSSPUP00000008776.1"/>
    <property type="gene ID" value="ENSSPUG00000006728.1"/>
</dbReference>
<keyword evidence="6 7" id="KW-0539">Nucleus</keyword>
<evidence type="ECO:0000313" key="11">
    <source>
        <dbReference type="Proteomes" id="UP000694392"/>
    </source>
</evidence>
<dbReference type="SUPFAM" id="SSF46785">
    <property type="entry name" value="Winged helix' DNA-binding domain"/>
    <property type="match status" value="1"/>
</dbReference>
<keyword evidence="5" id="KW-0804">Transcription</keyword>
<reference evidence="10" key="2">
    <citation type="submission" date="2025-09" db="UniProtKB">
        <authorList>
            <consortium name="Ensembl"/>
        </authorList>
    </citation>
    <scope>IDENTIFICATION</scope>
</reference>
<dbReference type="PROSITE" id="PS50039">
    <property type="entry name" value="FORK_HEAD_3"/>
    <property type="match status" value="1"/>
</dbReference>
<keyword evidence="4 7" id="KW-0238">DNA-binding</keyword>
<feature type="region of interest" description="Disordered" evidence="8">
    <location>
        <begin position="181"/>
        <end position="205"/>
    </location>
</feature>
<gene>
    <name evidence="10" type="primary">FOXN1</name>
</gene>
<evidence type="ECO:0000256" key="6">
    <source>
        <dbReference type="ARBA" id="ARBA00023242"/>
    </source>
</evidence>
<dbReference type="PANTHER" id="PTHR46721">
    <property type="entry name" value="FORKHEAD BOX PROTEIN N1"/>
    <property type="match status" value="1"/>
</dbReference>
<keyword evidence="3" id="KW-0805">Transcription regulation</keyword>
<accession>A0A8D0GQU6</accession>
<dbReference type="Proteomes" id="UP000694392">
    <property type="component" value="Unplaced"/>
</dbReference>
<dbReference type="SMART" id="SM00339">
    <property type="entry name" value="FH"/>
    <property type="match status" value="1"/>
</dbReference>
<dbReference type="PANTHER" id="PTHR46721:SF1">
    <property type="entry name" value="FORKHEAD BOX PROTEIN N1"/>
    <property type="match status" value="1"/>
</dbReference>
<evidence type="ECO:0000256" key="4">
    <source>
        <dbReference type="ARBA" id="ARBA00023125"/>
    </source>
</evidence>
<evidence type="ECO:0000313" key="10">
    <source>
        <dbReference type="Ensembl" id="ENSSPUP00000008776.1"/>
    </source>
</evidence>
<dbReference type="GO" id="GO:0000981">
    <property type="term" value="F:DNA-binding transcription factor activity, RNA polymerase II-specific"/>
    <property type="evidence" value="ECO:0007669"/>
    <property type="project" value="TreeGrafter"/>
</dbReference>
<evidence type="ECO:0000256" key="2">
    <source>
        <dbReference type="ARBA" id="ARBA00022473"/>
    </source>
</evidence>
<reference evidence="10" key="1">
    <citation type="submission" date="2025-08" db="UniProtKB">
        <authorList>
            <consortium name="Ensembl"/>
        </authorList>
    </citation>
    <scope>IDENTIFICATION</scope>
</reference>
<dbReference type="InterPro" id="IPR001766">
    <property type="entry name" value="Fork_head_dom"/>
</dbReference>
<dbReference type="AlphaFoldDB" id="A0A8D0GQU6"/>
<dbReference type="PRINTS" id="PR00053">
    <property type="entry name" value="FORKHEAD"/>
</dbReference>
<keyword evidence="11" id="KW-1185">Reference proteome</keyword>
<keyword evidence="2" id="KW-0217">Developmental protein</keyword>
<feature type="compositionally biased region" description="Polar residues" evidence="8">
    <location>
        <begin position="181"/>
        <end position="197"/>
    </location>
</feature>
<dbReference type="CDD" id="cd20056">
    <property type="entry name" value="FH_FOXN1"/>
    <property type="match status" value="1"/>
</dbReference>
<feature type="DNA-binding region" description="Fork-head" evidence="7">
    <location>
        <begin position="35"/>
        <end position="131"/>
    </location>
</feature>
<protein>
    <submittedName>
        <fullName evidence="10">Forkhead box N1</fullName>
    </submittedName>
</protein>
<organism evidence="10 11">
    <name type="scientific">Sphenodon punctatus</name>
    <name type="common">Tuatara</name>
    <name type="synonym">Hatteria punctata</name>
    <dbReference type="NCBI Taxonomy" id="8508"/>
    <lineage>
        <taxon>Eukaryota</taxon>
        <taxon>Metazoa</taxon>
        <taxon>Chordata</taxon>
        <taxon>Craniata</taxon>
        <taxon>Vertebrata</taxon>
        <taxon>Euteleostomi</taxon>
        <taxon>Lepidosauria</taxon>
        <taxon>Sphenodontia</taxon>
        <taxon>Sphenodontidae</taxon>
        <taxon>Sphenodon</taxon>
    </lineage>
</organism>
<evidence type="ECO:0000256" key="1">
    <source>
        <dbReference type="ARBA" id="ARBA00004123"/>
    </source>
</evidence>
<sequence>SGGSYPVTYISSSHYPYQRIAPQGSQESQQPLFPKPIYSYSILIFMALKNSKTGSLPVSEIYNFMTEHFPYFKTAPDGWKNSVRHNLSLNKCFEKVENKSGSSSRKGCLWALNPAKIDKMQEELQKWKRKDPVAVRKSMAKPEELDTLIGDKTEKLRSSIMACNPTGVARHPPSCYNTSPQGFPQISPTLAQQSSGVPPTLFPSADTQNELRAQPSATQDSPLPAQTPPIRGMKLLTEHSTARTIQDTLMQEGDLNNDIDALNPSLTDFDFQGNLWEELKDDSLAVDPLVLISSSPVSSQCFPSHCQMDGNNNSNGSLLTTLYSAFMELDTGSTAYLNNSGSKPVALV</sequence>
<dbReference type="Pfam" id="PF00250">
    <property type="entry name" value="Forkhead"/>
    <property type="match status" value="1"/>
</dbReference>
<dbReference type="GO" id="GO:0000976">
    <property type="term" value="F:transcription cis-regulatory region binding"/>
    <property type="evidence" value="ECO:0007669"/>
    <property type="project" value="TreeGrafter"/>
</dbReference>
<name>A0A8D0GQU6_SPHPU</name>
<dbReference type="GeneTree" id="ENSGT00940000158029"/>
<evidence type="ECO:0000256" key="7">
    <source>
        <dbReference type="PROSITE-ProRule" id="PRU00089"/>
    </source>
</evidence>
<dbReference type="InterPro" id="IPR036390">
    <property type="entry name" value="WH_DNA-bd_sf"/>
</dbReference>
<evidence type="ECO:0000256" key="3">
    <source>
        <dbReference type="ARBA" id="ARBA00023015"/>
    </source>
</evidence>
<dbReference type="GO" id="GO:0005634">
    <property type="term" value="C:nucleus"/>
    <property type="evidence" value="ECO:0007669"/>
    <property type="project" value="UniProtKB-SubCell"/>
</dbReference>
<dbReference type="InterPro" id="IPR030456">
    <property type="entry name" value="TF_fork_head_CS_2"/>
</dbReference>
<dbReference type="Gene3D" id="1.10.10.10">
    <property type="entry name" value="Winged helix-like DNA-binding domain superfamily/Winged helix DNA-binding domain"/>
    <property type="match status" value="1"/>
</dbReference>
<proteinExistence type="predicted"/>
<evidence type="ECO:0000256" key="8">
    <source>
        <dbReference type="SAM" id="MobiDB-lite"/>
    </source>
</evidence>
<dbReference type="InterPro" id="IPR047401">
    <property type="entry name" value="FH_FOXN1"/>
</dbReference>